<comment type="caution">
    <text evidence="6">The sequence shown here is derived from an EMBL/GenBank/DDBJ whole genome shotgun (WGS) entry which is preliminary data.</text>
</comment>
<dbReference type="Pfam" id="PF00196">
    <property type="entry name" value="GerE"/>
    <property type="match status" value="1"/>
</dbReference>
<evidence type="ECO:0000259" key="5">
    <source>
        <dbReference type="PROSITE" id="PS50043"/>
    </source>
</evidence>
<keyword evidence="4" id="KW-1133">Transmembrane helix</keyword>
<proteinExistence type="predicted"/>
<keyword evidence="1" id="KW-0805">Transcription regulation</keyword>
<evidence type="ECO:0000256" key="4">
    <source>
        <dbReference type="SAM" id="Phobius"/>
    </source>
</evidence>
<dbReference type="PRINTS" id="PR00038">
    <property type="entry name" value="HTHLUXR"/>
</dbReference>
<keyword evidence="3" id="KW-0804">Transcription</keyword>
<feature type="transmembrane region" description="Helical" evidence="4">
    <location>
        <begin position="70"/>
        <end position="93"/>
    </location>
</feature>
<organism evidence="6">
    <name type="scientific">Muribaculaceae bacterium Z82</name>
    <dbReference type="NCBI Taxonomy" id="2304548"/>
    <lineage>
        <taxon>Bacteria</taxon>
        <taxon>Pseudomonadati</taxon>
        <taxon>Bacteroidota</taxon>
        <taxon>Bacteroidia</taxon>
        <taxon>Bacteroidales</taxon>
        <taxon>Muribaculaceae</taxon>
    </lineage>
</organism>
<dbReference type="EMBL" id="QWKH01000032">
    <property type="protein sequence ID" value="NBI34539.1"/>
    <property type="molecule type" value="Genomic_DNA"/>
</dbReference>
<feature type="transmembrane region" description="Helical" evidence="4">
    <location>
        <begin position="38"/>
        <end position="58"/>
    </location>
</feature>
<dbReference type="AlphaFoldDB" id="A0A7C9JDR6"/>
<evidence type="ECO:0000256" key="1">
    <source>
        <dbReference type="ARBA" id="ARBA00023015"/>
    </source>
</evidence>
<dbReference type="PANTHER" id="PTHR44688">
    <property type="entry name" value="DNA-BINDING TRANSCRIPTIONAL ACTIVATOR DEVR_DOSR"/>
    <property type="match status" value="1"/>
</dbReference>
<feature type="domain" description="HTH luxR-type" evidence="5">
    <location>
        <begin position="177"/>
        <end position="242"/>
    </location>
</feature>
<accession>A0A7C9JDR6</accession>
<dbReference type="GO" id="GO:0003677">
    <property type="term" value="F:DNA binding"/>
    <property type="evidence" value="ECO:0007669"/>
    <property type="project" value="UniProtKB-KW"/>
</dbReference>
<name>A0A7C9JDR6_9BACT</name>
<dbReference type="SUPFAM" id="SSF46894">
    <property type="entry name" value="C-terminal effector domain of the bipartite response regulators"/>
    <property type="match status" value="1"/>
</dbReference>
<dbReference type="PROSITE" id="PS50043">
    <property type="entry name" value="HTH_LUXR_2"/>
    <property type="match status" value="1"/>
</dbReference>
<dbReference type="PANTHER" id="PTHR44688:SF16">
    <property type="entry name" value="DNA-BINDING TRANSCRIPTIONAL ACTIVATOR DEVR_DOSR"/>
    <property type="match status" value="1"/>
</dbReference>
<protein>
    <submittedName>
        <fullName evidence="6">LuxR family transcriptional regulator</fullName>
    </submittedName>
</protein>
<keyword evidence="4" id="KW-0812">Transmembrane</keyword>
<sequence length="243" mass="25389">MAIWLAKLAAIPLLRGVFLFMAAAFLVAPFLAGSALAVSYGIFGAGFWCFRAITWAVCFSLCRKRGVRPVVAIGVLDATYALSVVVGSSLNGWLTEALKVGTTEITTVSLIAVFALMFMALFVLNGPNVRALFDAEADAGAVENAEDVGGAAGAEGARGITVAEGAGVDPVAATIARLASAHSLTPREAEVAVLLAKGRSLPFVQDELFISAGTAQTHARHIYKKLGVHSRQELIDLVERSGE</sequence>
<gene>
    <name evidence="6" type="ORF">D1639_05745</name>
</gene>
<dbReference type="InterPro" id="IPR000792">
    <property type="entry name" value="Tscrpt_reg_LuxR_C"/>
</dbReference>
<feature type="transmembrane region" description="Helical" evidence="4">
    <location>
        <begin position="105"/>
        <end position="124"/>
    </location>
</feature>
<dbReference type="Gene3D" id="1.10.10.10">
    <property type="entry name" value="Winged helix-like DNA-binding domain superfamily/Winged helix DNA-binding domain"/>
    <property type="match status" value="1"/>
</dbReference>
<keyword evidence="2" id="KW-0238">DNA-binding</keyword>
<dbReference type="InterPro" id="IPR036388">
    <property type="entry name" value="WH-like_DNA-bd_sf"/>
</dbReference>
<dbReference type="SMART" id="SM00421">
    <property type="entry name" value="HTH_LUXR"/>
    <property type="match status" value="1"/>
</dbReference>
<evidence type="ECO:0000256" key="3">
    <source>
        <dbReference type="ARBA" id="ARBA00023163"/>
    </source>
</evidence>
<dbReference type="InterPro" id="IPR016032">
    <property type="entry name" value="Sig_transdc_resp-reg_C-effctor"/>
</dbReference>
<keyword evidence="4" id="KW-0472">Membrane</keyword>
<dbReference type="GO" id="GO:0006355">
    <property type="term" value="P:regulation of DNA-templated transcription"/>
    <property type="evidence" value="ECO:0007669"/>
    <property type="project" value="InterPro"/>
</dbReference>
<reference evidence="6" key="1">
    <citation type="submission" date="2018-08" db="EMBL/GenBank/DDBJ databases">
        <title>Murine metabolic-syndrome-specific gut microbial biobank.</title>
        <authorList>
            <person name="Liu C."/>
        </authorList>
    </citation>
    <scope>NUCLEOTIDE SEQUENCE [LARGE SCALE GENOMIC DNA]</scope>
    <source>
        <strain evidence="6">Z82</strain>
    </source>
</reference>
<evidence type="ECO:0000256" key="2">
    <source>
        <dbReference type="ARBA" id="ARBA00023125"/>
    </source>
</evidence>
<dbReference type="CDD" id="cd06170">
    <property type="entry name" value="LuxR_C_like"/>
    <property type="match status" value="1"/>
</dbReference>
<feature type="transmembrane region" description="Helical" evidence="4">
    <location>
        <begin position="12"/>
        <end position="32"/>
    </location>
</feature>
<evidence type="ECO:0000313" key="6">
    <source>
        <dbReference type="EMBL" id="NBI34539.1"/>
    </source>
</evidence>